<reference evidence="2 3" key="1">
    <citation type="journal article" date="2024" name="Ann. Entomol. Soc. Am.">
        <title>Genomic analyses of the southern and eastern yellowjacket wasps (Hymenoptera: Vespidae) reveal evolutionary signatures of social life.</title>
        <authorList>
            <person name="Catto M.A."/>
            <person name="Caine P.B."/>
            <person name="Orr S.E."/>
            <person name="Hunt B.G."/>
            <person name="Goodisman M.A.D."/>
        </authorList>
    </citation>
    <scope>NUCLEOTIDE SEQUENCE [LARGE SCALE GENOMIC DNA]</scope>
    <source>
        <strain evidence="2">232</strain>
        <tissue evidence="2">Head and thorax</tissue>
    </source>
</reference>
<name>A0ABD2C9G9_VESMC</name>
<dbReference type="EMBL" id="JAYRBN010000058">
    <property type="protein sequence ID" value="KAL2741702.1"/>
    <property type="molecule type" value="Genomic_DNA"/>
</dbReference>
<dbReference type="Proteomes" id="UP001607303">
    <property type="component" value="Unassembled WGS sequence"/>
</dbReference>
<evidence type="ECO:0000256" key="1">
    <source>
        <dbReference type="SAM" id="MobiDB-lite"/>
    </source>
</evidence>
<organism evidence="2 3">
    <name type="scientific">Vespula maculifrons</name>
    <name type="common">Eastern yellow jacket</name>
    <name type="synonym">Wasp</name>
    <dbReference type="NCBI Taxonomy" id="7453"/>
    <lineage>
        <taxon>Eukaryota</taxon>
        <taxon>Metazoa</taxon>
        <taxon>Ecdysozoa</taxon>
        <taxon>Arthropoda</taxon>
        <taxon>Hexapoda</taxon>
        <taxon>Insecta</taxon>
        <taxon>Pterygota</taxon>
        <taxon>Neoptera</taxon>
        <taxon>Endopterygota</taxon>
        <taxon>Hymenoptera</taxon>
        <taxon>Apocrita</taxon>
        <taxon>Aculeata</taxon>
        <taxon>Vespoidea</taxon>
        <taxon>Vespidae</taxon>
        <taxon>Vespinae</taxon>
        <taxon>Vespula</taxon>
    </lineage>
</organism>
<feature type="region of interest" description="Disordered" evidence="1">
    <location>
        <begin position="230"/>
        <end position="313"/>
    </location>
</feature>
<dbReference type="AlphaFoldDB" id="A0ABD2C9G9"/>
<evidence type="ECO:0000313" key="2">
    <source>
        <dbReference type="EMBL" id="KAL2741702.1"/>
    </source>
</evidence>
<feature type="compositionally biased region" description="Polar residues" evidence="1">
    <location>
        <begin position="236"/>
        <end position="248"/>
    </location>
</feature>
<feature type="compositionally biased region" description="Polar residues" evidence="1">
    <location>
        <begin position="288"/>
        <end position="301"/>
    </location>
</feature>
<evidence type="ECO:0000313" key="3">
    <source>
        <dbReference type="Proteomes" id="UP001607303"/>
    </source>
</evidence>
<proteinExistence type="predicted"/>
<gene>
    <name evidence="2" type="ORF">V1477_009331</name>
</gene>
<accession>A0ABD2C9G9</accession>
<sequence>MSYASQRTETRREKQYCSVREAAECIMVFDGSNVNPKSFIRACENARDLVHPIDIPYLGRIIRSRIRGEADIYLSYVDTDFDEIIYEIKRIYVQRQSQWKWQNELGIVKQESNETPLQYGLRIEKIVRYTKEKIRECNNPETAIEIIKDLEDTALDNFIAGLKNKELENKVNYTRPKSLLEAIGNARIIWDCIKHKSVFFSLNFNDIYRSQRLRRTYYDYYPYRKSQDVEDFMPTHETNSRNNTQTHETNSRDNTQTHETNRRDNTQTHATNRRDNIQTHATNRRDNTQTYATNKPQSYTDVDTYDRQRQHKTNNVEYEYVSYNASDSHCTRKQKKIVLPDISCEYCKHAGHVIEECRAFVISRKYCERCEIRGHTLNECHRIQNPLWNIQSNDYSFIHKRVYTFYHSEQVVGEYKTLRMRIKNTVNTTEFWIDTFVN</sequence>
<comment type="caution">
    <text evidence="2">The sequence shown here is derived from an EMBL/GenBank/DDBJ whole genome shotgun (WGS) entry which is preliminary data.</text>
</comment>
<protein>
    <submittedName>
        <fullName evidence="2">Uncharacterized protein</fullName>
    </submittedName>
</protein>
<feature type="compositionally biased region" description="Basic and acidic residues" evidence="1">
    <location>
        <begin position="249"/>
        <end position="287"/>
    </location>
</feature>
<keyword evidence="3" id="KW-1185">Reference proteome</keyword>